<evidence type="ECO:0000256" key="5">
    <source>
        <dbReference type="SAM" id="Phobius"/>
    </source>
</evidence>
<name>A0A9W8Z293_9PLEO</name>
<evidence type="ECO:0008006" key="8">
    <source>
        <dbReference type="Google" id="ProtNLM"/>
    </source>
</evidence>
<keyword evidence="5" id="KW-0812">Transmembrane</keyword>
<keyword evidence="7" id="KW-1185">Reference proteome</keyword>
<reference evidence="6" key="1">
    <citation type="submission" date="2022-10" db="EMBL/GenBank/DDBJ databases">
        <title>Tapping the CABI collections for fungal endophytes: first genome assemblies for Collariella, Neodidymelliopsis, Ascochyta clinopodiicola, Didymella pomorum, Didymosphaeria variabile, Neocosmospora piperis and Neocucurbitaria cava.</title>
        <authorList>
            <person name="Hill R."/>
        </authorList>
    </citation>
    <scope>NUCLEOTIDE SEQUENCE</scope>
    <source>
        <strain evidence="6">IMI 355091</strain>
    </source>
</reference>
<dbReference type="InterPro" id="IPR051283">
    <property type="entry name" value="Sec_Metabolite_Acyltrans"/>
</dbReference>
<dbReference type="Proteomes" id="UP001140510">
    <property type="component" value="Unassembled WGS sequence"/>
</dbReference>
<keyword evidence="3" id="KW-0808">Transferase</keyword>
<dbReference type="InterPro" id="IPR023213">
    <property type="entry name" value="CAT-like_dom_sf"/>
</dbReference>
<dbReference type="AlphaFoldDB" id="A0A9W8Z293"/>
<keyword evidence="5" id="KW-1133">Transmembrane helix</keyword>
<comment type="similarity">
    <text evidence="2">Belongs to the plant acyltransferase family.</text>
</comment>
<comment type="caution">
    <text evidence="6">The sequence shown here is derived from an EMBL/GenBank/DDBJ whole genome shotgun (WGS) entry which is preliminary data.</text>
</comment>
<organism evidence="6 7">
    <name type="scientific">Didymella pomorum</name>
    <dbReference type="NCBI Taxonomy" id="749634"/>
    <lineage>
        <taxon>Eukaryota</taxon>
        <taxon>Fungi</taxon>
        <taxon>Dikarya</taxon>
        <taxon>Ascomycota</taxon>
        <taxon>Pezizomycotina</taxon>
        <taxon>Dothideomycetes</taxon>
        <taxon>Pleosporomycetidae</taxon>
        <taxon>Pleosporales</taxon>
        <taxon>Pleosporineae</taxon>
        <taxon>Didymellaceae</taxon>
        <taxon>Didymella</taxon>
    </lineage>
</organism>
<feature type="transmembrane region" description="Helical" evidence="5">
    <location>
        <begin position="76"/>
        <end position="97"/>
    </location>
</feature>
<sequence>MKRDHPALSVHVVSFTDATLITLSWNHLLFDTLGLQSFLQAWQAVLNNRDDEVPTFVPFEEDPIADMAANADPRDYSLYELTLTGIWFFLFILGYIYEILVHSKEATHMVCFPKEWVENLRKCAMAERLAKGLPVGEEFLSYGDVLLAFWCKTVLPAQRLRPRQPIHIHNAMNMRGLVEQLPIPDKVAYVGNAVLSCSTLTTMVDINSMSVSDLAGRIRESLTQQRAASQVKSMVAWAYNGGGRMSMSGVWNQLIVGWSNWARAKLYDVDFSLAVVKPGLPIDGRRSKIGRPSLIMSWVNANGISVRNGGALIGRDSNGDWWLGAGWTMRAEAWAAVEEALSKS</sequence>
<evidence type="ECO:0000256" key="1">
    <source>
        <dbReference type="ARBA" id="ARBA00005179"/>
    </source>
</evidence>
<proteinExistence type="inferred from homology"/>
<evidence type="ECO:0000313" key="7">
    <source>
        <dbReference type="Proteomes" id="UP001140510"/>
    </source>
</evidence>
<dbReference type="Pfam" id="PF02458">
    <property type="entry name" value="Transferase"/>
    <property type="match status" value="1"/>
</dbReference>
<accession>A0A9W8Z293</accession>
<dbReference type="PANTHER" id="PTHR31896:SF69">
    <property type="entry name" value="FAMILY REGULATORY PROTEIN, PUTATIVE (AFU_ORTHOLOGUE AFUA_3G14730)-RELATED"/>
    <property type="match status" value="1"/>
</dbReference>
<protein>
    <recommendedName>
        <fullName evidence="8">Transferase</fullName>
    </recommendedName>
</protein>
<dbReference type="Gene3D" id="3.30.559.10">
    <property type="entry name" value="Chloramphenicol acetyltransferase-like domain"/>
    <property type="match status" value="2"/>
</dbReference>
<comment type="pathway">
    <text evidence="1">Secondary metabolite biosynthesis.</text>
</comment>
<dbReference type="OrthoDB" id="21502at2759"/>
<dbReference type="GO" id="GO:0016746">
    <property type="term" value="F:acyltransferase activity"/>
    <property type="evidence" value="ECO:0007669"/>
    <property type="project" value="UniProtKB-KW"/>
</dbReference>
<evidence type="ECO:0000256" key="4">
    <source>
        <dbReference type="ARBA" id="ARBA00023315"/>
    </source>
</evidence>
<evidence type="ECO:0000256" key="3">
    <source>
        <dbReference type="ARBA" id="ARBA00022679"/>
    </source>
</evidence>
<dbReference type="EMBL" id="JAPEVA010000163">
    <property type="protein sequence ID" value="KAJ4395320.1"/>
    <property type="molecule type" value="Genomic_DNA"/>
</dbReference>
<evidence type="ECO:0000313" key="6">
    <source>
        <dbReference type="EMBL" id="KAJ4395320.1"/>
    </source>
</evidence>
<keyword evidence="5" id="KW-0472">Membrane</keyword>
<keyword evidence="4" id="KW-0012">Acyltransferase</keyword>
<evidence type="ECO:0000256" key="2">
    <source>
        <dbReference type="ARBA" id="ARBA00009861"/>
    </source>
</evidence>
<dbReference type="PANTHER" id="PTHR31896">
    <property type="entry name" value="FAMILY REGULATORY PROTEIN, PUTATIVE (AFU_ORTHOLOGUE AFUA_3G14730)-RELATED"/>
    <property type="match status" value="1"/>
</dbReference>
<gene>
    <name evidence="6" type="ORF">N0V91_010919</name>
</gene>